<dbReference type="SUPFAM" id="SSF103473">
    <property type="entry name" value="MFS general substrate transporter"/>
    <property type="match status" value="1"/>
</dbReference>
<comment type="similarity">
    <text evidence="2 7">Belongs to the major facilitator superfamily. Sugar transporter (TC 2.A.1.1) family.</text>
</comment>
<keyword evidence="3 7" id="KW-0813">Transport</keyword>
<evidence type="ECO:0000256" key="6">
    <source>
        <dbReference type="ARBA" id="ARBA00023136"/>
    </source>
</evidence>
<evidence type="ECO:0000256" key="8">
    <source>
        <dbReference type="SAM" id="Phobius"/>
    </source>
</evidence>
<dbReference type="Gene3D" id="1.20.1250.20">
    <property type="entry name" value="MFS general substrate transporter like domains"/>
    <property type="match status" value="1"/>
</dbReference>
<keyword evidence="5 8" id="KW-1133">Transmembrane helix</keyword>
<evidence type="ECO:0000313" key="12">
    <source>
        <dbReference type="Proteomes" id="UP001320420"/>
    </source>
</evidence>
<evidence type="ECO:0000256" key="2">
    <source>
        <dbReference type="ARBA" id="ARBA00010992"/>
    </source>
</evidence>
<dbReference type="AlphaFoldDB" id="A0AAN9URE7"/>
<feature type="transmembrane region" description="Helical" evidence="8">
    <location>
        <begin position="333"/>
        <end position="355"/>
    </location>
</feature>
<comment type="caution">
    <text evidence="11">The sequence shown here is derived from an EMBL/GenBank/DDBJ whole genome shotgun (WGS) entry which is preliminary data.</text>
</comment>
<evidence type="ECO:0000259" key="10">
    <source>
        <dbReference type="PROSITE" id="PS50850"/>
    </source>
</evidence>
<evidence type="ECO:0000313" key="11">
    <source>
        <dbReference type="EMBL" id="KAK7751861.1"/>
    </source>
</evidence>
<comment type="subcellular location">
    <subcellularLocation>
        <location evidence="1">Membrane</location>
        <topology evidence="1">Multi-pass membrane protein</topology>
    </subcellularLocation>
</comment>
<keyword evidence="4 8" id="KW-0812">Transmembrane</keyword>
<dbReference type="PROSITE" id="PS50850">
    <property type="entry name" value="MFS"/>
    <property type="match status" value="1"/>
</dbReference>
<dbReference type="Proteomes" id="UP001320420">
    <property type="component" value="Unassembled WGS sequence"/>
</dbReference>
<dbReference type="InterPro" id="IPR003663">
    <property type="entry name" value="Sugar/inositol_transpt"/>
</dbReference>
<proteinExistence type="inferred from homology"/>
<feature type="transmembrane region" description="Helical" evidence="8">
    <location>
        <begin position="166"/>
        <end position="189"/>
    </location>
</feature>
<dbReference type="InterPro" id="IPR020846">
    <property type="entry name" value="MFS_dom"/>
</dbReference>
<protein>
    <recommendedName>
        <fullName evidence="10">Major facilitator superfamily (MFS) profile domain-containing protein</fullName>
    </recommendedName>
</protein>
<feature type="signal peptide" evidence="9">
    <location>
        <begin position="1"/>
        <end position="23"/>
    </location>
</feature>
<dbReference type="FunFam" id="1.20.1250.20:FF:000134">
    <property type="entry name" value="MFS sugar transporter protein"/>
    <property type="match status" value="1"/>
</dbReference>
<feature type="transmembrane region" description="Helical" evidence="8">
    <location>
        <begin position="263"/>
        <end position="284"/>
    </location>
</feature>
<evidence type="ECO:0000256" key="9">
    <source>
        <dbReference type="SAM" id="SignalP"/>
    </source>
</evidence>
<feature type="transmembrane region" description="Helical" evidence="8">
    <location>
        <begin position="304"/>
        <end position="321"/>
    </location>
</feature>
<feature type="domain" description="Major facilitator superfamily (MFS) profile" evidence="10">
    <location>
        <begin position="11"/>
        <end position="425"/>
    </location>
</feature>
<keyword evidence="9" id="KW-0732">Signal</keyword>
<dbReference type="InterPro" id="IPR005828">
    <property type="entry name" value="MFS_sugar_transport-like"/>
</dbReference>
<keyword evidence="12" id="KW-1185">Reference proteome</keyword>
<feature type="transmembrane region" description="Helical" evidence="8">
    <location>
        <begin position="103"/>
        <end position="126"/>
    </location>
</feature>
<dbReference type="GO" id="GO:0005351">
    <property type="term" value="F:carbohydrate:proton symporter activity"/>
    <property type="evidence" value="ECO:0007669"/>
    <property type="project" value="TreeGrafter"/>
</dbReference>
<feature type="transmembrane region" description="Helical" evidence="8">
    <location>
        <begin position="51"/>
        <end position="71"/>
    </location>
</feature>
<feature type="transmembrane region" description="Helical" evidence="8">
    <location>
        <begin position="397"/>
        <end position="415"/>
    </location>
</feature>
<feature type="transmembrane region" description="Helical" evidence="8">
    <location>
        <begin position="78"/>
        <end position="97"/>
    </location>
</feature>
<dbReference type="InterPro" id="IPR036259">
    <property type="entry name" value="MFS_trans_sf"/>
</dbReference>
<evidence type="ECO:0000256" key="4">
    <source>
        <dbReference type="ARBA" id="ARBA00022692"/>
    </source>
</evidence>
<accession>A0AAN9URE7</accession>
<evidence type="ECO:0000256" key="3">
    <source>
        <dbReference type="ARBA" id="ARBA00022448"/>
    </source>
</evidence>
<feature type="transmembrane region" description="Helical" evidence="8">
    <location>
        <begin position="361"/>
        <end position="385"/>
    </location>
</feature>
<evidence type="ECO:0000256" key="1">
    <source>
        <dbReference type="ARBA" id="ARBA00004141"/>
    </source>
</evidence>
<dbReference type="PRINTS" id="PR00171">
    <property type="entry name" value="SUGRTRNSPORT"/>
</dbReference>
<dbReference type="EMBL" id="JAKJXP020000044">
    <property type="protein sequence ID" value="KAK7751861.1"/>
    <property type="molecule type" value="Genomic_DNA"/>
</dbReference>
<dbReference type="PANTHER" id="PTHR48022:SF31">
    <property type="entry name" value="HEXOSE TRANSPORTER"/>
    <property type="match status" value="1"/>
</dbReference>
<feature type="transmembrane region" description="Helical" evidence="8">
    <location>
        <begin position="138"/>
        <end position="160"/>
    </location>
</feature>
<dbReference type="Pfam" id="PF00083">
    <property type="entry name" value="Sugar_tr"/>
    <property type="match status" value="1"/>
</dbReference>
<dbReference type="NCBIfam" id="TIGR00879">
    <property type="entry name" value="SP"/>
    <property type="match status" value="1"/>
</dbReference>
<dbReference type="GO" id="GO:0016020">
    <property type="term" value="C:membrane"/>
    <property type="evidence" value="ECO:0007669"/>
    <property type="project" value="UniProtKB-SubCell"/>
</dbReference>
<evidence type="ECO:0000256" key="7">
    <source>
        <dbReference type="RuleBase" id="RU003346"/>
    </source>
</evidence>
<name>A0AAN9URE7_9PEZI</name>
<feature type="chain" id="PRO_5043008569" description="Major facilitator superfamily (MFS) profile domain-containing protein" evidence="9">
    <location>
        <begin position="24"/>
        <end position="425"/>
    </location>
</feature>
<sequence length="425" mass="45909">MLGISRPMLLVCLIAALNCASVGYDSSMMSSLNISTQFKTTFGIDSNTKGLLTAVQNLGAIVGSLFAGSIVDKWGRRGGILTASCIVLIATVLHSTATTKAQFFVARIVVGFAKAIDIASVPTYLVELAPPKRRGLVSGLYWTCWLLGAIISSAVGYGARQAEGDWTWRIVCICMAAPALSCIISLFMVPESPRWLISRDREPEALSVLARFHGGGDETHVLVVAEFREIKEQIAFEQENSFATLGAWWKAFLSDKANIRRGFILITLGMFEQTVGSNIITFYLDDVLALAGITSDQSEFAINLSQNCLAFLIALIGICIVDKVGRVPMLIGGTLWSTAILACMAGLSAAAIGSVGGRNAIIAMVYLFQVGYAMSWTPLSFAYCAELLNFTIRAKGMGFYTIFDSLVGFFCQYVIPIGLDKLGWR</sequence>
<gene>
    <name evidence="11" type="ORF">SLS62_006162</name>
</gene>
<dbReference type="InterPro" id="IPR050360">
    <property type="entry name" value="MFS_Sugar_Transporters"/>
</dbReference>
<keyword evidence="6 8" id="KW-0472">Membrane</keyword>
<reference evidence="11 12" key="1">
    <citation type="submission" date="2024-02" db="EMBL/GenBank/DDBJ databases">
        <title>De novo assembly and annotation of 12 fungi associated with fruit tree decline syndrome in Ontario, Canada.</title>
        <authorList>
            <person name="Sulman M."/>
            <person name="Ellouze W."/>
            <person name="Ilyukhin E."/>
        </authorList>
    </citation>
    <scope>NUCLEOTIDE SEQUENCE [LARGE SCALE GENOMIC DNA]</scope>
    <source>
        <strain evidence="11 12">M11/M66-122</strain>
    </source>
</reference>
<organism evidence="11 12">
    <name type="scientific">Diatrype stigma</name>
    <dbReference type="NCBI Taxonomy" id="117547"/>
    <lineage>
        <taxon>Eukaryota</taxon>
        <taxon>Fungi</taxon>
        <taxon>Dikarya</taxon>
        <taxon>Ascomycota</taxon>
        <taxon>Pezizomycotina</taxon>
        <taxon>Sordariomycetes</taxon>
        <taxon>Xylariomycetidae</taxon>
        <taxon>Xylariales</taxon>
        <taxon>Diatrypaceae</taxon>
        <taxon>Diatrype</taxon>
    </lineage>
</organism>
<dbReference type="PANTHER" id="PTHR48022">
    <property type="entry name" value="PLASTIDIC GLUCOSE TRANSPORTER 4"/>
    <property type="match status" value="1"/>
</dbReference>
<evidence type="ECO:0000256" key="5">
    <source>
        <dbReference type="ARBA" id="ARBA00022989"/>
    </source>
</evidence>